<organism evidence="1">
    <name type="scientific">viral metagenome</name>
    <dbReference type="NCBI Taxonomy" id="1070528"/>
    <lineage>
        <taxon>unclassified sequences</taxon>
        <taxon>metagenomes</taxon>
        <taxon>organismal metagenomes</taxon>
    </lineage>
</organism>
<accession>A0A6C0BE56</accession>
<dbReference type="EMBL" id="MN739131">
    <property type="protein sequence ID" value="QHS90252.1"/>
    <property type="molecule type" value="Genomic_DNA"/>
</dbReference>
<name>A0A6C0BE56_9ZZZZ</name>
<sequence>MERENLIKWLNHKCKYANNIDEDPNYSNYYISQFGITDNNNIYKPNDIDDEINVGYVEPEYENFVDYLKNDNKCMVILPGTNHSNANFLFKIIKNKLDRISYIIPHVSNNIEQPFEKIYKKIKHNVCKEDLYNFIKDNS</sequence>
<dbReference type="AlphaFoldDB" id="A0A6C0BE56"/>
<evidence type="ECO:0000313" key="1">
    <source>
        <dbReference type="EMBL" id="QHS90252.1"/>
    </source>
</evidence>
<proteinExistence type="predicted"/>
<protein>
    <submittedName>
        <fullName evidence="1">Uncharacterized protein</fullName>
    </submittedName>
</protein>
<reference evidence="1" key="1">
    <citation type="journal article" date="2020" name="Nature">
        <title>Giant virus diversity and host interactions through global metagenomics.</title>
        <authorList>
            <person name="Schulz F."/>
            <person name="Roux S."/>
            <person name="Paez-Espino D."/>
            <person name="Jungbluth S."/>
            <person name="Walsh D.A."/>
            <person name="Denef V.J."/>
            <person name="McMahon K.D."/>
            <person name="Konstantinidis K.T."/>
            <person name="Eloe-Fadrosh E.A."/>
            <person name="Kyrpides N.C."/>
            <person name="Woyke T."/>
        </authorList>
    </citation>
    <scope>NUCLEOTIDE SEQUENCE</scope>
    <source>
        <strain evidence="1">GVMAG-M-3300010160-60</strain>
    </source>
</reference>